<comment type="caution">
    <text evidence="1">The sequence shown here is derived from an EMBL/GenBank/DDBJ whole genome shotgun (WGS) entry which is preliminary data.</text>
</comment>
<gene>
    <name evidence="1" type="ORF">Y717_21985</name>
</gene>
<name>A0A2T7SY61_9ACTN</name>
<dbReference type="AlphaFoldDB" id="A0A2T7SY61"/>
<dbReference type="Gene3D" id="3.40.50.150">
    <property type="entry name" value="Vaccinia Virus protein VP39"/>
    <property type="match status" value="1"/>
</dbReference>
<dbReference type="STRING" id="1440053.GCA_000718095_01930"/>
<dbReference type="SUPFAM" id="SSF53335">
    <property type="entry name" value="S-adenosyl-L-methionine-dependent methyltransferases"/>
    <property type="match status" value="1"/>
</dbReference>
<dbReference type="EMBL" id="AZSP01000271">
    <property type="protein sequence ID" value="PVE07825.1"/>
    <property type="molecule type" value="Genomic_DNA"/>
</dbReference>
<proteinExistence type="predicted"/>
<reference evidence="1 2" key="1">
    <citation type="submission" date="2013-12" db="EMBL/GenBank/DDBJ databases">
        <title>Annotated genome of Streptomyces scopuliridis.</title>
        <authorList>
            <person name="Olson J.B."/>
        </authorList>
    </citation>
    <scope>NUCLEOTIDE SEQUENCE [LARGE SCALE GENOMIC DNA]</scope>
    <source>
        <strain evidence="1 2">RB72</strain>
    </source>
</reference>
<evidence type="ECO:0000313" key="1">
    <source>
        <dbReference type="EMBL" id="PVE07825.1"/>
    </source>
</evidence>
<protein>
    <recommendedName>
        <fullName evidence="3">Methyltransferase type 11 domain-containing protein</fullName>
    </recommendedName>
</protein>
<accession>A0A2T7SY61</accession>
<dbReference type="Proteomes" id="UP000245992">
    <property type="component" value="Unassembled WGS sequence"/>
</dbReference>
<organism evidence="1 2">
    <name type="scientific">Streptomyces scopuliridis RB72</name>
    <dbReference type="NCBI Taxonomy" id="1440053"/>
    <lineage>
        <taxon>Bacteria</taxon>
        <taxon>Bacillati</taxon>
        <taxon>Actinomycetota</taxon>
        <taxon>Actinomycetes</taxon>
        <taxon>Kitasatosporales</taxon>
        <taxon>Streptomycetaceae</taxon>
        <taxon>Streptomyces</taxon>
    </lineage>
</organism>
<sequence>MPRAVLGHRGCPTDECFEGKRYRRTRVGDIISVSCVESHAREGEGDPEELLPLITQRLNPGGVLVFSHPPAIPGTSGAQGMYKGGFAGKAMYTYRYSHTPAAWKARLLGAGFAEVDAQVLDAPAPGHIGTLIVRATVT</sequence>
<keyword evidence="2" id="KW-1185">Reference proteome</keyword>
<dbReference type="InterPro" id="IPR029063">
    <property type="entry name" value="SAM-dependent_MTases_sf"/>
</dbReference>
<evidence type="ECO:0008006" key="3">
    <source>
        <dbReference type="Google" id="ProtNLM"/>
    </source>
</evidence>
<evidence type="ECO:0000313" key="2">
    <source>
        <dbReference type="Proteomes" id="UP000245992"/>
    </source>
</evidence>